<evidence type="ECO:0000313" key="7">
    <source>
        <dbReference type="EMBL" id="GMA22182.1"/>
    </source>
</evidence>
<dbReference type="Pfam" id="PF00005">
    <property type="entry name" value="ABC_tran"/>
    <property type="match status" value="1"/>
</dbReference>
<comment type="caution">
    <text evidence="7">The sequence shown here is derived from an EMBL/GenBank/DDBJ whole genome shotgun (WGS) entry which is preliminary data.</text>
</comment>
<dbReference type="PANTHER" id="PTHR43776">
    <property type="entry name" value="TRANSPORT ATP-BINDING PROTEIN"/>
    <property type="match status" value="1"/>
</dbReference>
<keyword evidence="9" id="KW-1185">Reference proteome</keyword>
<dbReference type="EMBL" id="BSUJ01000007">
    <property type="protein sequence ID" value="GMA22230.1"/>
    <property type="molecule type" value="Genomic_DNA"/>
</dbReference>
<organism evidence="7 9">
    <name type="scientific">Arsenicicoccus piscis</name>
    <dbReference type="NCBI Taxonomy" id="673954"/>
    <lineage>
        <taxon>Bacteria</taxon>
        <taxon>Bacillati</taxon>
        <taxon>Actinomycetota</taxon>
        <taxon>Actinomycetes</taxon>
        <taxon>Micrococcales</taxon>
        <taxon>Intrasporangiaceae</taxon>
        <taxon>Arsenicicoccus</taxon>
    </lineage>
</organism>
<dbReference type="SMART" id="SM00382">
    <property type="entry name" value="AAA"/>
    <property type="match status" value="1"/>
</dbReference>
<evidence type="ECO:0000313" key="9">
    <source>
        <dbReference type="Proteomes" id="UP001157109"/>
    </source>
</evidence>
<dbReference type="Proteomes" id="UP001157109">
    <property type="component" value="Unassembled WGS sequence"/>
</dbReference>
<evidence type="ECO:0000256" key="1">
    <source>
        <dbReference type="ARBA" id="ARBA00005417"/>
    </source>
</evidence>
<dbReference type="InterPro" id="IPR003439">
    <property type="entry name" value="ABC_transporter-like_ATP-bd"/>
</dbReference>
<accession>A0ABQ6HUW3</accession>
<sequence>MAEECTTIDPPPVDLGNGHEARCLRIAELPPWDPDDRVVADTAPDRVREPLLSVSDLEVSYGRSTVVRDVSLDLARSEIVALVGESGSGKTTISRCVGGLHGDWRGRISLDGVELAPTARARTVEQRKRIQYVFQNPYQSLNPRRTIEQILLRPLALFGVARGRQARDRAAALLESVQLGPGVLSMRAGGLSGGERQRVAIARALAAEPDLLVCDEITSALDVSIQASIIDLLEGIKRERGISMLFVTHDLALARSVADRMLVLQHGRLVETGLTAQILDHPQGPYTQELISHTPQLAAAFSDGG</sequence>
<gene>
    <name evidence="6" type="ORF">GCM10025862_35200</name>
    <name evidence="7" type="ORF">GCM10025862_42050</name>
    <name evidence="8" type="ORF">GCM10025862_42530</name>
</gene>
<comment type="similarity">
    <text evidence="1">Belongs to the ABC transporter superfamily.</text>
</comment>
<dbReference type="Gene3D" id="3.40.50.300">
    <property type="entry name" value="P-loop containing nucleotide triphosphate hydrolases"/>
    <property type="match status" value="1"/>
</dbReference>
<proteinExistence type="inferred from homology"/>
<dbReference type="InterPro" id="IPR050319">
    <property type="entry name" value="ABC_transp_ATP-bind"/>
</dbReference>
<evidence type="ECO:0000256" key="3">
    <source>
        <dbReference type="ARBA" id="ARBA00022741"/>
    </source>
</evidence>
<keyword evidence="4" id="KW-0067">ATP-binding</keyword>
<name>A0ABQ6HUW3_9MICO</name>
<feature type="domain" description="ABC transporter" evidence="5">
    <location>
        <begin position="52"/>
        <end position="291"/>
    </location>
</feature>
<reference evidence="7" key="3">
    <citation type="submission" date="2023-02" db="EMBL/GenBank/DDBJ databases">
        <authorList>
            <person name="Sun Q."/>
            <person name="Mori K."/>
        </authorList>
    </citation>
    <scope>NUCLEOTIDE SEQUENCE</scope>
    <source>
        <strain evidence="7">NBRC 105830</strain>
    </source>
</reference>
<dbReference type="InterPro" id="IPR027417">
    <property type="entry name" value="P-loop_NTPase"/>
</dbReference>
<dbReference type="InterPro" id="IPR017871">
    <property type="entry name" value="ABC_transporter-like_CS"/>
</dbReference>
<evidence type="ECO:0000256" key="4">
    <source>
        <dbReference type="ARBA" id="ARBA00022840"/>
    </source>
</evidence>
<evidence type="ECO:0000256" key="2">
    <source>
        <dbReference type="ARBA" id="ARBA00022448"/>
    </source>
</evidence>
<dbReference type="CDD" id="cd03257">
    <property type="entry name" value="ABC_NikE_OppD_transporters"/>
    <property type="match status" value="1"/>
</dbReference>
<dbReference type="EMBL" id="BSUJ01000006">
    <property type="protein sequence ID" value="GMA22182.1"/>
    <property type="molecule type" value="Genomic_DNA"/>
</dbReference>
<dbReference type="PROSITE" id="PS00211">
    <property type="entry name" value="ABC_TRANSPORTER_1"/>
    <property type="match status" value="1"/>
</dbReference>
<dbReference type="PROSITE" id="PS50893">
    <property type="entry name" value="ABC_TRANSPORTER_2"/>
    <property type="match status" value="1"/>
</dbReference>
<evidence type="ECO:0000313" key="8">
    <source>
        <dbReference type="EMBL" id="GMA22230.1"/>
    </source>
</evidence>
<keyword evidence="3" id="KW-0547">Nucleotide-binding</keyword>
<evidence type="ECO:0000259" key="5">
    <source>
        <dbReference type="PROSITE" id="PS50893"/>
    </source>
</evidence>
<dbReference type="EMBL" id="BSUJ01000001">
    <property type="protein sequence ID" value="GMA21499.1"/>
    <property type="molecule type" value="Genomic_DNA"/>
</dbReference>
<keyword evidence="2" id="KW-0813">Transport</keyword>
<evidence type="ECO:0000313" key="6">
    <source>
        <dbReference type="EMBL" id="GMA21499.1"/>
    </source>
</evidence>
<dbReference type="InterPro" id="IPR003593">
    <property type="entry name" value="AAA+_ATPase"/>
</dbReference>
<reference evidence="9" key="2">
    <citation type="journal article" date="2019" name="Int. J. Syst. Evol. Microbiol.">
        <title>The Global Catalogue of Microorganisms (GCM) 10K type strain sequencing project: providing services to taxonomists for standard genome sequencing and annotation.</title>
        <authorList>
            <consortium name="The Broad Institute Genomics Platform"/>
            <consortium name="The Broad Institute Genome Sequencing Center for Infectious Disease"/>
            <person name="Wu L."/>
            <person name="Ma J."/>
        </authorList>
    </citation>
    <scope>NUCLEOTIDE SEQUENCE [LARGE SCALE GENOMIC DNA]</scope>
    <source>
        <strain evidence="9">NBRC 105830</strain>
    </source>
</reference>
<dbReference type="PANTHER" id="PTHR43776:SF7">
    <property type="entry name" value="D,D-DIPEPTIDE TRANSPORT ATP-BINDING PROTEIN DDPF-RELATED"/>
    <property type="match status" value="1"/>
</dbReference>
<protein>
    <recommendedName>
        <fullName evidence="5">ABC transporter domain-containing protein</fullName>
    </recommendedName>
</protein>
<dbReference type="SUPFAM" id="SSF52540">
    <property type="entry name" value="P-loop containing nucleoside triphosphate hydrolases"/>
    <property type="match status" value="1"/>
</dbReference>
<reference evidence="7" key="1">
    <citation type="journal article" date="2014" name="Int. J. Syst. Evol. Microbiol.">
        <title>Complete genome of a new Firmicutes species belonging to the dominant human colonic microbiota ('Ruminococcus bicirculans') reveals two chromosomes and a selective capacity to utilize plant glucans.</title>
        <authorList>
            <consortium name="NISC Comparative Sequencing Program"/>
            <person name="Wegmann U."/>
            <person name="Louis P."/>
            <person name="Goesmann A."/>
            <person name="Henrissat B."/>
            <person name="Duncan S.H."/>
            <person name="Flint H.J."/>
        </authorList>
    </citation>
    <scope>NUCLEOTIDE SEQUENCE</scope>
    <source>
        <strain evidence="7">NBRC 105830</strain>
    </source>
</reference>